<dbReference type="InParanoid" id="M1DQB7"/>
<keyword evidence="3" id="KW-1185">Reference proteome</keyword>
<evidence type="ECO:0000313" key="2">
    <source>
        <dbReference type="EnsemblPlants" id="PGSC0003DMT400092686"/>
    </source>
</evidence>
<organism evidence="2 3">
    <name type="scientific">Solanum tuberosum</name>
    <name type="common">Potato</name>
    <dbReference type="NCBI Taxonomy" id="4113"/>
    <lineage>
        <taxon>Eukaryota</taxon>
        <taxon>Viridiplantae</taxon>
        <taxon>Streptophyta</taxon>
        <taxon>Embryophyta</taxon>
        <taxon>Tracheophyta</taxon>
        <taxon>Spermatophyta</taxon>
        <taxon>Magnoliopsida</taxon>
        <taxon>eudicotyledons</taxon>
        <taxon>Gunneridae</taxon>
        <taxon>Pentapetalae</taxon>
        <taxon>asterids</taxon>
        <taxon>lamiids</taxon>
        <taxon>Solanales</taxon>
        <taxon>Solanaceae</taxon>
        <taxon>Solanoideae</taxon>
        <taxon>Solaneae</taxon>
        <taxon>Solanum</taxon>
    </lineage>
</organism>
<accession>M1DQB7</accession>
<evidence type="ECO:0000256" key="1">
    <source>
        <dbReference type="SAM" id="MobiDB-lite"/>
    </source>
</evidence>
<dbReference type="PaxDb" id="4113-PGSC0003DMT400092686"/>
<proteinExistence type="predicted"/>
<reference evidence="3" key="1">
    <citation type="journal article" date="2011" name="Nature">
        <title>Genome sequence and analysis of the tuber crop potato.</title>
        <authorList>
            <consortium name="The Potato Genome Sequencing Consortium"/>
        </authorList>
    </citation>
    <scope>NUCLEOTIDE SEQUENCE [LARGE SCALE GENOMIC DNA]</scope>
    <source>
        <strain evidence="3">cv. DM1-3 516 R44</strain>
    </source>
</reference>
<dbReference type="AlphaFoldDB" id="M1DQB7"/>
<dbReference type="Proteomes" id="UP000011115">
    <property type="component" value="Unassembled WGS sequence"/>
</dbReference>
<dbReference type="Gramene" id="PGSC0003DMT400092686">
    <property type="protein sequence ID" value="PGSC0003DMT400092686"/>
    <property type="gene ID" value="PGSC0003DMG400042257"/>
</dbReference>
<feature type="region of interest" description="Disordered" evidence="1">
    <location>
        <begin position="1"/>
        <end position="22"/>
    </location>
</feature>
<name>M1DQB7_SOLTU</name>
<evidence type="ECO:0000313" key="3">
    <source>
        <dbReference type="Proteomes" id="UP000011115"/>
    </source>
</evidence>
<dbReference type="EnsemblPlants" id="PGSC0003DMT400092686">
    <property type="protein sequence ID" value="PGSC0003DMT400092686"/>
    <property type="gene ID" value="PGSC0003DMG400042257"/>
</dbReference>
<dbReference type="HOGENOM" id="CLU_2473334_0_0_1"/>
<protein>
    <submittedName>
        <fullName evidence="2">Uncharacterized protein</fullName>
    </submittedName>
</protein>
<sequence length="88" mass="9977">MGRHEVQLERVNPSPCPTHSARESEWAKTEACMANTRANARINEKEKVDQEVPLQVPPQAHPQVPTNPIGENVTHVELGRISKYWMKP</sequence>
<reference evidence="2" key="2">
    <citation type="submission" date="2015-06" db="UniProtKB">
        <authorList>
            <consortium name="EnsemblPlants"/>
        </authorList>
    </citation>
    <scope>IDENTIFICATION</scope>
    <source>
        <strain evidence="2">DM1-3 516 R44</strain>
    </source>
</reference>